<dbReference type="GO" id="GO:0050793">
    <property type="term" value="P:regulation of developmental process"/>
    <property type="evidence" value="ECO:0007669"/>
    <property type="project" value="TreeGrafter"/>
</dbReference>
<evidence type="ECO:0000256" key="5">
    <source>
        <dbReference type="ARBA" id="ARBA00023015"/>
    </source>
</evidence>
<evidence type="ECO:0000313" key="14">
    <source>
        <dbReference type="RefSeq" id="XP_018483488.1"/>
    </source>
</evidence>
<keyword evidence="6 13" id="KW-0238">DNA-binding</keyword>
<dbReference type="InterPro" id="IPR006455">
    <property type="entry name" value="Homeodomain_ZF_HD"/>
</dbReference>
<feature type="domain" description="ZF-HD dimerization-type" evidence="11">
    <location>
        <begin position="85"/>
        <end position="134"/>
    </location>
</feature>
<evidence type="ECO:0000256" key="2">
    <source>
        <dbReference type="ARBA" id="ARBA00022723"/>
    </source>
</evidence>
<dbReference type="Proteomes" id="UP000504610">
    <property type="component" value="Chromosome 4"/>
</dbReference>
<keyword evidence="3 13" id="KW-0863">Zinc-finger</keyword>
<dbReference type="SUPFAM" id="SSF46689">
    <property type="entry name" value="Homeodomain-like"/>
    <property type="match status" value="1"/>
</dbReference>
<dbReference type="OrthoDB" id="694008at2759"/>
<dbReference type="GeneID" id="108854426"/>
<dbReference type="PANTHER" id="PTHR31948">
    <property type="entry name" value="ZINC-FINGER HOMEODOMAIN PROTEIN 2"/>
    <property type="match status" value="1"/>
</dbReference>
<dbReference type="KEGG" id="rsz:108854426"/>
<dbReference type="RefSeq" id="XP_018483487.1">
    <property type="nucleotide sequence ID" value="XM_018627985.2"/>
</dbReference>
<accession>A0A6J0NFF8</accession>
<evidence type="ECO:0000313" key="13">
    <source>
        <dbReference type="RefSeq" id="XP_018483487.1"/>
    </source>
</evidence>
<sequence>MEVASEEDHVMPIPISTAYDNSYGAHGHMIHHHPANSTAPNPPIVPSNGNGLDKNHDPPPPHLVDYNTMLNNNNIKKEKPVVIKYKECLKNHAASMGGNAIDGCGEFMPSGEEGSIEALTCSACNCHRNFHRREIEGQENTFFSTYYHHHHQPPQPQRKLMFHHSHNKMIKSPLPQQMVMPIGVATAAGSNSESEDHLEEDGQVPPPPAPYSYGRHNQKKRYRTKFSQEQKEKMLSFAESIGWKMQRQEEAVVQQFCQEIGVRRRVLKVWIHNNKHNLSKKSNNVINNVVELSSGNNDINKSPIENLASIP</sequence>
<evidence type="ECO:0000259" key="11">
    <source>
        <dbReference type="PROSITE" id="PS51523"/>
    </source>
</evidence>
<keyword evidence="2" id="KW-0479">Metal-binding</keyword>
<dbReference type="GO" id="GO:0003700">
    <property type="term" value="F:DNA-binding transcription factor activity"/>
    <property type="evidence" value="ECO:0007669"/>
    <property type="project" value="TreeGrafter"/>
</dbReference>
<feature type="region of interest" description="Disordered" evidence="10">
    <location>
        <begin position="26"/>
        <end position="62"/>
    </location>
</feature>
<name>A0A6J0NFF8_RAPSA</name>
<evidence type="ECO:0000256" key="9">
    <source>
        <dbReference type="ARBA" id="ARBA00023242"/>
    </source>
</evidence>
<dbReference type="Pfam" id="PF04770">
    <property type="entry name" value="ZF-HD_dimer"/>
    <property type="match status" value="1"/>
</dbReference>
<keyword evidence="4" id="KW-0862">Zinc</keyword>
<keyword evidence="12" id="KW-1185">Reference proteome</keyword>
<dbReference type="NCBIfam" id="TIGR01565">
    <property type="entry name" value="homeo_ZF_HD"/>
    <property type="match status" value="1"/>
</dbReference>
<evidence type="ECO:0000256" key="3">
    <source>
        <dbReference type="ARBA" id="ARBA00022771"/>
    </source>
</evidence>
<keyword evidence="9" id="KW-0539">Nucleus</keyword>
<dbReference type="Gene3D" id="1.10.10.60">
    <property type="entry name" value="Homeodomain-like"/>
    <property type="match status" value="1"/>
</dbReference>
<dbReference type="FunFam" id="1.10.10.60:FF:000257">
    <property type="entry name" value="Zinc-finger homeodomain protein 2"/>
    <property type="match status" value="1"/>
</dbReference>
<dbReference type="PANTHER" id="PTHR31948:SF163">
    <property type="entry name" value="ZINC-FINGER HOMEODOMAIN PROTEIN 3"/>
    <property type="match status" value="1"/>
</dbReference>
<dbReference type="GO" id="GO:0008270">
    <property type="term" value="F:zinc ion binding"/>
    <property type="evidence" value="ECO:0007669"/>
    <property type="project" value="UniProtKB-KW"/>
</dbReference>
<dbReference type="GO" id="GO:0005634">
    <property type="term" value="C:nucleus"/>
    <property type="evidence" value="ECO:0007669"/>
    <property type="project" value="UniProtKB-SubCell"/>
</dbReference>
<evidence type="ECO:0000313" key="12">
    <source>
        <dbReference type="Proteomes" id="UP000504610"/>
    </source>
</evidence>
<dbReference type="AlphaFoldDB" id="A0A6J0NFF8"/>
<protein>
    <submittedName>
        <fullName evidence="13 14">Zinc-finger homeodomain protein 3</fullName>
    </submittedName>
</protein>
<keyword evidence="7 13" id="KW-0371">Homeobox</keyword>
<evidence type="ECO:0000256" key="7">
    <source>
        <dbReference type="ARBA" id="ARBA00023155"/>
    </source>
</evidence>
<gene>
    <name evidence="13 14" type="primary">LOC108854426</name>
</gene>
<feature type="region of interest" description="Disordered" evidence="10">
    <location>
        <begin position="187"/>
        <end position="219"/>
    </location>
</feature>
<dbReference type="RefSeq" id="XP_018483488.1">
    <property type="nucleotide sequence ID" value="XM_018627986.2"/>
</dbReference>
<dbReference type="PROSITE" id="PS51523">
    <property type="entry name" value="ZF_HD_DIMER"/>
    <property type="match status" value="1"/>
</dbReference>
<evidence type="ECO:0000256" key="10">
    <source>
        <dbReference type="SAM" id="MobiDB-lite"/>
    </source>
</evidence>
<evidence type="ECO:0000256" key="8">
    <source>
        <dbReference type="ARBA" id="ARBA00023163"/>
    </source>
</evidence>
<comment type="subcellular location">
    <subcellularLocation>
        <location evidence="1">Nucleus</location>
    </subcellularLocation>
</comment>
<reference evidence="12" key="1">
    <citation type="journal article" date="2019" name="Database">
        <title>The radish genome database (RadishGD): an integrated information resource for radish genomics.</title>
        <authorList>
            <person name="Yu H.J."/>
            <person name="Baek S."/>
            <person name="Lee Y.J."/>
            <person name="Cho A."/>
            <person name="Mun J.H."/>
        </authorList>
    </citation>
    <scope>NUCLEOTIDE SEQUENCE [LARGE SCALE GENOMIC DNA]</scope>
    <source>
        <strain evidence="12">cv. WK10039</strain>
    </source>
</reference>
<evidence type="ECO:0000256" key="6">
    <source>
        <dbReference type="ARBA" id="ARBA00023125"/>
    </source>
</evidence>
<dbReference type="InterPro" id="IPR009057">
    <property type="entry name" value="Homeodomain-like_sf"/>
</dbReference>
<proteinExistence type="predicted"/>
<dbReference type="GO" id="GO:0000976">
    <property type="term" value="F:transcription cis-regulatory region binding"/>
    <property type="evidence" value="ECO:0007669"/>
    <property type="project" value="TreeGrafter"/>
</dbReference>
<evidence type="ECO:0000256" key="4">
    <source>
        <dbReference type="ARBA" id="ARBA00022833"/>
    </source>
</evidence>
<organism evidence="12 13">
    <name type="scientific">Raphanus sativus</name>
    <name type="common">Radish</name>
    <name type="synonym">Raphanus raphanistrum var. sativus</name>
    <dbReference type="NCBI Taxonomy" id="3726"/>
    <lineage>
        <taxon>Eukaryota</taxon>
        <taxon>Viridiplantae</taxon>
        <taxon>Streptophyta</taxon>
        <taxon>Embryophyta</taxon>
        <taxon>Tracheophyta</taxon>
        <taxon>Spermatophyta</taxon>
        <taxon>Magnoliopsida</taxon>
        <taxon>eudicotyledons</taxon>
        <taxon>Gunneridae</taxon>
        <taxon>Pentapetalae</taxon>
        <taxon>rosids</taxon>
        <taxon>malvids</taxon>
        <taxon>Brassicales</taxon>
        <taxon>Brassicaceae</taxon>
        <taxon>Brassiceae</taxon>
        <taxon>Raphanus</taxon>
    </lineage>
</organism>
<reference evidence="13 14" key="2">
    <citation type="submission" date="2025-04" db="UniProtKB">
        <authorList>
            <consortium name="RefSeq"/>
        </authorList>
    </citation>
    <scope>IDENTIFICATION</scope>
    <source>
        <tissue evidence="13 14">Leaf</tissue>
    </source>
</reference>
<evidence type="ECO:0000256" key="1">
    <source>
        <dbReference type="ARBA" id="ARBA00004123"/>
    </source>
</evidence>
<dbReference type="InterPro" id="IPR006456">
    <property type="entry name" value="ZF_HD_homeobox_Cys/His_dimer"/>
</dbReference>
<keyword evidence="8" id="KW-0804">Transcription</keyword>
<dbReference type="NCBIfam" id="TIGR01566">
    <property type="entry name" value="ZF_HD_prot_N"/>
    <property type="match status" value="1"/>
</dbReference>
<keyword evidence="5" id="KW-0805">Transcription regulation</keyword>